<dbReference type="Proteomes" id="UP000827721">
    <property type="component" value="Unassembled WGS sequence"/>
</dbReference>
<organism evidence="2 3">
    <name type="scientific">Xanthoceras sorbifolium</name>
    <dbReference type="NCBI Taxonomy" id="99658"/>
    <lineage>
        <taxon>Eukaryota</taxon>
        <taxon>Viridiplantae</taxon>
        <taxon>Streptophyta</taxon>
        <taxon>Embryophyta</taxon>
        <taxon>Tracheophyta</taxon>
        <taxon>Spermatophyta</taxon>
        <taxon>Magnoliopsida</taxon>
        <taxon>eudicotyledons</taxon>
        <taxon>Gunneridae</taxon>
        <taxon>Pentapetalae</taxon>
        <taxon>rosids</taxon>
        <taxon>malvids</taxon>
        <taxon>Sapindales</taxon>
        <taxon>Sapindaceae</taxon>
        <taxon>Xanthoceroideae</taxon>
        <taxon>Xanthoceras</taxon>
    </lineage>
</organism>
<proteinExistence type="predicted"/>
<dbReference type="PANTHER" id="PTHR44259">
    <property type="entry name" value="OS07G0183000 PROTEIN-RELATED"/>
    <property type="match status" value="1"/>
</dbReference>
<evidence type="ECO:0000259" key="1">
    <source>
        <dbReference type="Pfam" id="PF03478"/>
    </source>
</evidence>
<name>A0ABQ8IF40_9ROSI</name>
<gene>
    <name evidence="2" type="ORF">JRO89_XS02G0070200</name>
</gene>
<dbReference type="Pfam" id="PF03478">
    <property type="entry name" value="Beta-prop_KIB1-4"/>
    <property type="match status" value="1"/>
</dbReference>
<dbReference type="InterPro" id="IPR005174">
    <property type="entry name" value="KIB1-4_b-propeller"/>
</dbReference>
<feature type="domain" description="KIB1-4 beta-propeller" evidence="1">
    <location>
        <begin position="68"/>
        <end position="331"/>
    </location>
</feature>
<accession>A0ABQ8IF40</accession>
<dbReference type="InterPro" id="IPR050942">
    <property type="entry name" value="F-box_BR-signaling"/>
</dbReference>
<evidence type="ECO:0000313" key="3">
    <source>
        <dbReference type="Proteomes" id="UP000827721"/>
    </source>
</evidence>
<dbReference type="PANTHER" id="PTHR44259:SF108">
    <property type="entry name" value="F-BOX PROTEIN SKIP23-LIKE"/>
    <property type="match status" value="1"/>
</dbReference>
<protein>
    <recommendedName>
        <fullName evidence="1">KIB1-4 beta-propeller domain-containing protein</fullName>
    </recommendedName>
</protein>
<comment type="caution">
    <text evidence="2">The sequence shown here is derived from an EMBL/GenBank/DDBJ whole genome shotgun (WGS) entry which is preliminary data.</text>
</comment>
<keyword evidence="3" id="KW-1185">Reference proteome</keyword>
<reference evidence="2 3" key="1">
    <citation type="submission" date="2021-02" db="EMBL/GenBank/DDBJ databases">
        <title>Plant Genome Project.</title>
        <authorList>
            <person name="Zhang R.-G."/>
        </authorList>
    </citation>
    <scope>NUCLEOTIDE SEQUENCE [LARGE SCALE GENOMIC DNA]</scope>
    <source>
        <tissue evidence="2">Leaves</tissue>
    </source>
</reference>
<dbReference type="EMBL" id="JAFEMO010000002">
    <property type="protein sequence ID" value="KAH7575250.1"/>
    <property type="molecule type" value="Genomic_DNA"/>
</dbReference>
<sequence>MADWAEFNVDLLVEIARRIKTYEDFIKFRLVCSPWKSAALRVTCFNFPWLILPPKQCSYFVDFFIASKDATSTRKLSQVVGKKYYSSKGWLMTISQHLSMHLLHPFSLRGIDLPHLKTFKDWEKSTTCKPYIFFISKFFLSANPSLTSDYTVMVIQSCRGMLAYYRPGDKVWTTIDTYYGRYFDITHYKGLFYALDCCGRIMVCNIKGDHPTIAHQVAQVPFKLLQRGFLEYGYIVESGGKLLVISREGTHTSNYGSSRFQVFEVDLSTMTLSEINHLGNRALFLGHNSSFSVDALTLLYCKPNCIYFTDDCTDGYWTIPGGGGKNMGIYNLQDESVVPVFSGNSLSRVNPPMWVEKVEYS</sequence>
<evidence type="ECO:0000313" key="2">
    <source>
        <dbReference type="EMBL" id="KAH7575250.1"/>
    </source>
</evidence>